<sequence>MALDALAVQDEPRRQAELRRAGAAPPLYTRPAELCLLREVPLPLSVPRRPGARQGWRAAVARQRRRDPSSLLMGAPPSCRCFSSSPPTLLLLVEHPLEQARCEQEPWRTKD</sequence>
<dbReference type="EMBL" id="BQKI01000079">
    <property type="protein sequence ID" value="GJN25934.1"/>
    <property type="molecule type" value="Genomic_DNA"/>
</dbReference>
<reference evidence="2" key="1">
    <citation type="journal article" date="2018" name="DNA Res.">
        <title>Multiple hybrid de novo genome assembly of finger millet, an orphan allotetraploid crop.</title>
        <authorList>
            <person name="Hatakeyama M."/>
            <person name="Aluri S."/>
            <person name="Balachadran M.T."/>
            <person name="Sivarajan S.R."/>
            <person name="Patrignani A."/>
            <person name="Gruter S."/>
            <person name="Poveda L."/>
            <person name="Shimizu-Inatsugi R."/>
            <person name="Baeten J."/>
            <person name="Francoijs K.J."/>
            <person name="Nataraja K.N."/>
            <person name="Reddy Y.A.N."/>
            <person name="Phadnis S."/>
            <person name="Ravikumar R.L."/>
            <person name="Schlapbach R."/>
            <person name="Sreeman S.M."/>
            <person name="Shimizu K.K."/>
        </authorList>
    </citation>
    <scope>NUCLEOTIDE SEQUENCE</scope>
</reference>
<name>A0AAV5ER80_ELECO</name>
<keyword evidence="3" id="KW-1185">Reference proteome</keyword>
<evidence type="ECO:0000256" key="1">
    <source>
        <dbReference type="SAM" id="MobiDB-lite"/>
    </source>
</evidence>
<dbReference type="AlphaFoldDB" id="A0AAV5ER80"/>
<comment type="caution">
    <text evidence="2">The sequence shown here is derived from an EMBL/GenBank/DDBJ whole genome shotgun (WGS) entry which is preliminary data.</text>
</comment>
<feature type="region of interest" description="Disordered" evidence="1">
    <location>
        <begin position="1"/>
        <end position="23"/>
    </location>
</feature>
<evidence type="ECO:0000313" key="2">
    <source>
        <dbReference type="EMBL" id="GJN25934.1"/>
    </source>
</evidence>
<dbReference type="Proteomes" id="UP001054889">
    <property type="component" value="Unassembled WGS sequence"/>
</dbReference>
<organism evidence="2 3">
    <name type="scientific">Eleusine coracana subsp. coracana</name>
    <dbReference type="NCBI Taxonomy" id="191504"/>
    <lineage>
        <taxon>Eukaryota</taxon>
        <taxon>Viridiplantae</taxon>
        <taxon>Streptophyta</taxon>
        <taxon>Embryophyta</taxon>
        <taxon>Tracheophyta</taxon>
        <taxon>Spermatophyta</taxon>
        <taxon>Magnoliopsida</taxon>
        <taxon>Liliopsida</taxon>
        <taxon>Poales</taxon>
        <taxon>Poaceae</taxon>
        <taxon>PACMAD clade</taxon>
        <taxon>Chloridoideae</taxon>
        <taxon>Cynodonteae</taxon>
        <taxon>Eleusininae</taxon>
        <taxon>Eleusine</taxon>
    </lineage>
</organism>
<evidence type="ECO:0000313" key="3">
    <source>
        <dbReference type="Proteomes" id="UP001054889"/>
    </source>
</evidence>
<accession>A0AAV5ER80</accession>
<proteinExistence type="predicted"/>
<gene>
    <name evidence="2" type="primary">gb13820</name>
    <name evidence="2" type="ORF">PR202_gb13820</name>
</gene>
<protein>
    <submittedName>
        <fullName evidence="2">Uncharacterized protein</fullName>
    </submittedName>
</protein>
<reference evidence="2" key="2">
    <citation type="submission" date="2021-12" db="EMBL/GenBank/DDBJ databases">
        <title>Resequencing data analysis of finger millet.</title>
        <authorList>
            <person name="Hatakeyama M."/>
            <person name="Aluri S."/>
            <person name="Balachadran M.T."/>
            <person name="Sivarajan S.R."/>
            <person name="Poveda L."/>
            <person name="Shimizu-Inatsugi R."/>
            <person name="Schlapbach R."/>
            <person name="Sreeman S.M."/>
            <person name="Shimizu K.K."/>
        </authorList>
    </citation>
    <scope>NUCLEOTIDE SEQUENCE</scope>
</reference>
<feature type="compositionally biased region" description="Basic and acidic residues" evidence="1">
    <location>
        <begin position="10"/>
        <end position="20"/>
    </location>
</feature>